<organism evidence="1 2">
    <name type="scientific">Jiella pelagia</name>
    <dbReference type="NCBI Taxonomy" id="2986949"/>
    <lineage>
        <taxon>Bacteria</taxon>
        <taxon>Pseudomonadati</taxon>
        <taxon>Pseudomonadota</taxon>
        <taxon>Alphaproteobacteria</taxon>
        <taxon>Hyphomicrobiales</taxon>
        <taxon>Aurantimonadaceae</taxon>
        <taxon>Jiella</taxon>
    </lineage>
</organism>
<dbReference type="RefSeq" id="WP_268880876.1">
    <property type="nucleotide sequence ID" value="NZ_CP114029.1"/>
</dbReference>
<dbReference type="Proteomes" id="UP001164020">
    <property type="component" value="Chromosome"/>
</dbReference>
<dbReference type="EMBL" id="CP114029">
    <property type="protein sequence ID" value="WAP68413.1"/>
    <property type="molecule type" value="Genomic_DNA"/>
</dbReference>
<proteinExistence type="predicted"/>
<accession>A0ABY7C0W8</accession>
<evidence type="ECO:0000313" key="1">
    <source>
        <dbReference type="EMBL" id="WAP68413.1"/>
    </source>
</evidence>
<reference evidence="1" key="1">
    <citation type="submission" date="2022-12" db="EMBL/GenBank/DDBJ databases">
        <title>Jiella pelagia sp. nov., isolated from phosphonate enriched culture of Northwest Pacific surface seawater.</title>
        <authorList>
            <person name="Shin D.Y."/>
            <person name="Hwang C.Y."/>
        </authorList>
    </citation>
    <scope>NUCLEOTIDE SEQUENCE</scope>
    <source>
        <strain evidence="1">HL-NP1</strain>
    </source>
</reference>
<gene>
    <name evidence="1" type="ORF">OH818_24330</name>
</gene>
<name>A0ABY7C0W8_9HYPH</name>
<protein>
    <submittedName>
        <fullName evidence="1">Uncharacterized protein</fullName>
    </submittedName>
</protein>
<sequence>MTYTINRTIPDADIDAAERRTREALAEHGFGVLTAVSLVVV</sequence>
<keyword evidence="2" id="KW-1185">Reference proteome</keyword>
<evidence type="ECO:0000313" key="2">
    <source>
        <dbReference type="Proteomes" id="UP001164020"/>
    </source>
</evidence>